<evidence type="ECO:0000313" key="2">
    <source>
        <dbReference type="Proteomes" id="UP000078596"/>
    </source>
</evidence>
<keyword evidence="2" id="KW-1185">Reference proteome</keyword>
<dbReference type="KEGG" id="haz:A9404_02255"/>
<dbReference type="AlphaFoldDB" id="A0A191ZER0"/>
<dbReference type="Proteomes" id="UP000078596">
    <property type="component" value="Chromosome"/>
</dbReference>
<reference evidence="1 2" key="1">
    <citation type="submission" date="2016-06" db="EMBL/GenBank/DDBJ databases">
        <title>Insight into the functional genes involving in sulfur oxidation in Pearl River water.</title>
        <authorList>
            <person name="Luo J."/>
            <person name="Tan X."/>
            <person name="Lin W."/>
        </authorList>
    </citation>
    <scope>NUCLEOTIDE SEQUENCE [LARGE SCALE GENOMIC DNA]</scope>
    <source>
        <strain evidence="1 2">LS2</strain>
    </source>
</reference>
<proteinExistence type="predicted"/>
<evidence type="ECO:0000313" key="1">
    <source>
        <dbReference type="EMBL" id="ANJ66358.1"/>
    </source>
</evidence>
<protein>
    <submittedName>
        <fullName evidence="1">Uncharacterized protein</fullName>
    </submittedName>
</protein>
<organism evidence="1 2">
    <name type="scientific">Halothiobacillus diazotrophicus</name>
    <dbReference type="NCBI Taxonomy" id="1860122"/>
    <lineage>
        <taxon>Bacteria</taxon>
        <taxon>Pseudomonadati</taxon>
        <taxon>Pseudomonadota</taxon>
        <taxon>Gammaproteobacteria</taxon>
        <taxon>Chromatiales</taxon>
        <taxon>Halothiobacillaceae</taxon>
        <taxon>Halothiobacillus</taxon>
    </lineage>
</organism>
<dbReference type="EMBL" id="CP016027">
    <property type="protein sequence ID" value="ANJ66358.1"/>
    <property type="molecule type" value="Genomic_DNA"/>
</dbReference>
<sequence>MTHDPIGFTGRMERVCACADERRCQEIQGRELDIKSTGNLAGIGGGQMLPVIFGFVFSQSVLTMLDPETAGSDRQE</sequence>
<gene>
    <name evidence="1" type="ORF">A9404_02255</name>
</gene>
<accession>A0A191ZER0</accession>
<name>A0A191ZER0_9GAMM</name>